<evidence type="ECO:0000256" key="4">
    <source>
        <dbReference type="ARBA" id="ARBA00022692"/>
    </source>
</evidence>
<name>A0A7C9IKM4_9BACT</name>
<organism evidence="10 11">
    <name type="scientific">Solidesulfovibrio aerotolerans</name>
    <dbReference type="NCBI Taxonomy" id="295255"/>
    <lineage>
        <taxon>Bacteria</taxon>
        <taxon>Pseudomonadati</taxon>
        <taxon>Thermodesulfobacteriota</taxon>
        <taxon>Desulfovibrionia</taxon>
        <taxon>Desulfovibrionales</taxon>
        <taxon>Desulfovibrionaceae</taxon>
        <taxon>Solidesulfovibrio</taxon>
    </lineage>
</organism>
<comment type="caution">
    <text evidence="10">The sequence shown here is derived from an EMBL/GenBank/DDBJ whole genome shotgun (WGS) entry which is preliminary data.</text>
</comment>
<keyword evidence="2" id="KW-0328">Glycosyltransferase</keyword>
<keyword evidence="11" id="KW-1185">Reference proteome</keyword>
<evidence type="ECO:0000256" key="7">
    <source>
        <dbReference type="ARBA" id="ARBA00023136"/>
    </source>
</evidence>
<dbReference type="PANTHER" id="PTHR48090:SF3">
    <property type="entry name" value="UNDECAPRENYL-PHOSPHATE 4-DEOXY-4-FORMAMIDO-L-ARABINOSE TRANSFERASE"/>
    <property type="match status" value="1"/>
</dbReference>
<keyword evidence="4 8" id="KW-0812">Transmembrane</keyword>
<proteinExistence type="predicted"/>
<reference evidence="10 11" key="1">
    <citation type="submission" date="2020-01" db="EMBL/GenBank/DDBJ databases">
        <title>Genome sequence of Desulfovibrio aerotolerans DSM 16695(T).</title>
        <authorList>
            <person name="Karnachuk O."/>
            <person name="Avakyan M."/>
            <person name="Mardanov A."/>
            <person name="Kadnikov V."/>
            <person name="Ravin N."/>
        </authorList>
    </citation>
    <scope>NUCLEOTIDE SEQUENCE [LARGE SCALE GENOMIC DNA]</scope>
    <source>
        <strain evidence="10 11">DSM 16695</strain>
    </source>
</reference>
<dbReference type="InterPro" id="IPR001173">
    <property type="entry name" value="Glyco_trans_2-like"/>
</dbReference>
<dbReference type="AlphaFoldDB" id="A0A7C9IKM4"/>
<evidence type="ECO:0000256" key="2">
    <source>
        <dbReference type="ARBA" id="ARBA00022676"/>
    </source>
</evidence>
<dbReference type="GO" id="GO:0009103">
    <property type="term" value="P:lipopolysaccharide biosynthetic process"/>
    <property type="evidence" value="ECO:0007669"/>
    <property type="project" value="UniProtKB-KW"/>
</dbReference>
<evidence type="ECO:0000256" key="6">
    <source>
        <dbReference type="ARBA" id="ARBA00022989"/>
    </source>
</evidence>
<feature type="transmembrane region" description="Helical" evidence="8">
    <location>
        <begin position="233"/>
        <end position="254"/>
    </location>
</feature>
<keyword evidence="7 8" id="KW-0472">Membrane</keyword>
<dbReference type="Proteomes" id="UP000482487">
    <property type="component" value="Unassembled WGS sequence"/>
</dbReference>
<accession>A0A7C9IKM4</accession>
<dbReference type="InterPro" id="IPR050256">
    <property type="entry name" value="Glycosyltransferase_2"/>
</dbReference>
<evidence type="ECO:0000313" key="10">
    <source>
        <dbReference type="EMBL" id="MYL82306.1"/>
    </source>
</evidence>
<evidence type="ECO:0000313" key="11">
    <source>
        <dbReference type="Proteomes" id="UP000482487"/>
    </source>
</evidence>
<evidence type="ECO:0000256" key="3">
    <source>
        <dbReference type="ARBA" id="ARBA00022679"/>
    </source>
</evidence>
<dbReference type="GO" id="GO:0005886">
    <property type="term" value="C:plasma membrane"/>
    <property type="evidence" value="ECO:0007669"/>
    <property type="project" value="TreeGrafter"/>
</dbReference>
<gene>
    <name evidence="10" type="ORF">GTA51_04035</name>
</gene>
<keyword evidence="3 10" id="KW-0808">Transferase</keyword>
<sequence>MPDMLSIIIPLYNEQDNVEPLYAKLDAVLRDMGHVYEIICINDGSSDDTRERIDALAERDKRLRVVHLRRNFGQTPAMMAGIDLARGDILIPMDGDLQNDPADIPKLLAKLDEGFDVVSGWRKDRKDNPIKRNLPSRMANRLISFISGVHLHDYGCSLKAYRRDIIKGVKLYGEMHRFIPIHAAWQGARVTEVGVTHHPRIHGESKYGMERTIKVILDLMTVKFLDKYASKPMYLFGGFGLASLAVSGFFFLFMLYCKFFLDKSFIATPLPLGVVMFMLIGIMAIFMGLIAEILMRTYHESQDKPTYIVDCTRNCKEEDRSCAESAVS</sequence>
<dbReference type="RefSeq" id="WP_160958898.1">
    <property type="nucleotide sequence ID" value="NZ_WVUD01000004.1"/>
</dbReference>
<dbReference type="GO" id="GO:0099621">
    <property type="term" value="F:undecaprenyl-phosphate 4-deoxy-4-formamido-L-arabinose transferase activity"/>
    <property type="evidence" value="ECO:0007669"/>
    <property type="project" value="TreeGrafter"/>
</dbReference>
<dbReference type="OrthoDB" id="9802649at2"/>
<dbReference type="Gene3D" id="3.90.550.10">
    <property type="entry name" value="Spore Coat Polysaccharide Biosynthesis Protein SpsA, Chain A"/>
    <property type="match status" value="1"/>
</dbReference>
<keyword evidence="5" id="KW-0448">Lipopolysaccharide biosynthesis</keyword>
<dbReference type="CDD" id="cd04187">
    <property type="entry name" value="DPM1_like_bac"/>
    <property type="match status" value="1"/>
</dbReference>
<dbReference type="InterPro" id="IPR029044">
    <property type="entry name" value="Nucleotide-diphossugar_trans"/>
</dbReference>
<evidence type="ECO:0000256" key="5">
    <source>
        <dbReference type="ARBA" id="ARBA00022985"/>
    </source>
</evidence>
<feature type="transmembrane region" description="Helical" evidence="8">
    <location>
        <begin position="274"/>
        <end position="295"/>
    </location>
</feature>
<evidence type="ECO:0000256" key="1">
    <source>
        <dbReference type="ARBA" id="ARBA00022475"/>
    </source>
</evidence>
<dbReference type="Pfam" id="PF00535">
    <property type="entry name" value="Glycos_transf_2"/>
    <property type="match status" value="1"/>
</dbReference>
<dbReference type="EMBL" id="WVUD01000004">
    <property type="protein sequence ID" value="MYL82306.1"/>
    <property type="molecule type" value="Genomic_DNA"/>
</dbReference>
<keyword evidence="1" id="KW-1003">Cell membrane</keyword>
<feature type="domain" description="Glycosyltransferase 2-like" evidence="9">
    <location>
        <begin position="6"/>
        <end position="167"/>
    </location>
</feature>
<evidence type="ECO:0000256" key="8">
    <source>
        <dbReference type="SAM" id="Phobius"/>
    </source>
</evidence>
<protein>
    <submittedName>
        <fullName evidence="10">Glycosyltransferase</fullName>
    </submittedName>
</protein>
<dbReference type="PANTHER" id="PTHR48090">
    <property type="entry name" value="UNDECAPRENYL-PHOSPHATE 4-DEOXY-4-FORMAMIDO-L-ARABINOSE TRANSFERASE-RELATED"/>
    <property type="match status" value="1"/>
</dbReference>
<dbReference type="SUPFAM" id="SSF53448">
    <property type="entry name" value="Nucleotide-diphospho-sugar transferases"/>
    <property type="match status" value="1"/>
</dbReference>
<evidence type="ECO:0000259" key="9">
    <source>
        <dbReference type="Pfam" id="PF00535"/>
    </source>
</evidence>
<keyword evidence="6 8" id="KW-1133">Transmembrane helix</keyword>